<dbReference type="AlphaFoldDB" id="A0A8K0MWC7"/>
<reference evidence="1" key="1">
    <citation type="journal article" date="2017" name="Gigascience">
        <title>The genome draft of coconut (Cocos nucifera).</title>
        <authorList>
            <person name="Xiao Y."/>
            <person name="Xu P."/>
            <person name="Fan H."/>
            <person name="Baudouin L."/>
            <person name="Xia W."/>
            <person name="Bocs S."/>
            <person name="Xu J."/>
            <person name="Li Q."/>
            <person name="Guo A."/>
            <person name="Zhou L."/>
            <person name="Li J."/>
            <person name="Wu Y."/>
            <person name="Ma Z."/>
            <person name="Armero A."/>
            <person name="Issali A.E."/>
            <person name="Liu N."/>
            <person name="Peng M."/>
            <person name="Yang Y."/>
        </authorList>
    </citation>
    <scope>NUCLEOTIDE SEQUENCE</scope>
    <source>
        <tissue evidence="1">Spear leaf of Hainan Tall coconut</tissue>
    </source>
</reference>
<reference evidence="1" key="2">
    <citation type="submission" date="2019-07" db="EMBL/GenBank/DDBJ databases">
        <authorList>
            <person name="Yang Y."/>
            <person name="Bocs S."/>
            <person name="Baudouin L."/>
        </authorList>
    </citation>
    <scope>NUCLEOTIDE SEQUENCE</scope>
    <source>
        <tissue evidence="1">Spear leaf of Hainan Tall coconut</tissue>
    </source>
</reference>
<protein>
    <submittedName>
        <fullName evidence="1">Uncharacterized protein</fullName>
    </submittedName>
</protein>
<dbReference type="OrthoDB" id="1937476at2759"/>
<organism evidence="1 2">
    <name type="scientific">Cocos nucifera</name>
    <name type="common">Coconut palm</name>
    <dbReference type="NCBI Taxonomy" id="13894"/>
    <lineage>
        <taxon>Eukaryota</taxon>
        <taxon>Viridiplantae</taxon>
        <taxon>Streptophyta</taxon>
        <taxon>Embryophyta</taxon>
        <taxon>Tracheophyta</taxon>
        <taxon>Spermatophyta</taxon>
        <taxon>Magnoliopsida</taxon>
        <taxon>Liliopsida</taxon>
        <taxon>Arecaceae</taxon>
        <taxon>Arecoideae</taxon>
        <taxon>Cocoseae</taxon>
        <taxon>Attaleinae</taxon>
        <taxon>Cocos</taxon>
    </lineage>
</organism>
<accession>A0A8K0MWC7</accession>
<name>A0A8K0MWC7_COCNU</name>
<comment type="caution">
    <text evidence="1">The sequence shown here is derived from an EMBL/GenBank/DDBJ whole genome shotgun (WGS) entry which is preliminary data.</text>
</comment>
<dbReference type="EMBL" id="CM017873">
    <property type="protein sequence ID" value="KAG1330243.1"/>
    <property type="molecule type" value="Genomic_DNA"/>
</dbReference>
<gene>
    <name evidence="1" type="ORF">COCNU_02G002110</name>
</gene>
<evidence type="ECO:0000313" key="1">
    <source>
        <dbReference type="EMBL" id="KAG1330243.1"/>
    </source>
</evidence>
<evidence type="ECO:0000313" key="2">
    <source>
        <dbReference type="Proteomes" id="UP000797356"/>
    </source>
</evidence>
<sequence length="162" mass="18334">MSAYNVILGRPDLNALRAVVSTYYLKVKFPTSCGIRKIRGDQALAKHYYSIALQKGGHPDPCQVDGLDVCDDLTEERGEPMEDLMVVLQNDGNIEHTVQIGFNLGEEVWKQLIAFLWKNADIFAWVPTDMPGIDAEIIKHRLAVDPKYRSIKEKIRGHALER</sequence>
<keyword evidence="2" id="KW-1185">Reference proteome</keyword>
<proteinExistence type="predicted"/>
<dbReference type="Proteomes" id="UP000797356">
    <property type="component" value="Chromosome 2"/>
</dbReference>